<dbReference type="Gene3D" id="3.40.50.1240">
    <property type="entry name" value="Phosphoglycerate mutase-like"/>
    <property type="match status" value="1"/>
</dbReference>
<proteinExistence type="predicted"/>
<dbReference type="InterPro" id="IPR029033">
    <property type="entry name" value="His_PPase_superfam"/>
</dbReference>
<name>A0A4R9BKV1_9MICO</name>
<accession>A0A4R9BKV1</accession>
<feature type="active site" description="Tele-phosphohistidine intermediate" evidence="1">
    <location>
        <position position="9"/>
    </location>
</feature>
<feature type="binding site" evidence="2">
    <location>
        <position position="58"/>
    </location>
    <ligand>
        <name>substrate</name>
    </ligand>
</feature>
<dbReference type="RefSeq" id="WP_134529996.1">
    <property type="nucleotide sequence ID" value="NZ_SOHN01000015.1"/>
</dbReference>
<dbReference type="PANTHER" id="PTHR48100">
    <property type="entry name" value="BROAD-SPECIFICITY PHOSPHATASE YOR283W-RELATED"/>
    <property type="match status" value="1"/>
</dbReference>
<protein>
    <submittedName>
        <fullName evidence="3">Histidine phosphatase family protein</fullName>
    </submittedName>
</protein>
<dbReference type="CDD" id="cd07067">
    <property type="entry name" value="HP_PGM_like"/>
    <property type="match status" value="1"/>
</dbReference>
<sequence length="203" mass="21828">MTTIFLVRHGETAWHAENRYAGSSDVELTELGLAQAERLARWAEAQPIDAVYASDLSRAVITATPSATALGLPISVDPALREVHFGRGEGLTSGEMRALFAAETARFVERPGTSPLPGAESGTDAVERSWGALERIVSQYPGGTVLVVMHSTLMRLILCRALGIPLDRYRTDFPAVLNVGITTLLWTDQGTALLGYNVPIPAQ</sequence>
<comment type="caution">
    <text evidence="3">The sequence shown here is derived from an EMBL/GenBank/DDBJ whole genome shotgun (WGS) entry which is preliminary data.</text>
</comment>
<dbReference type="Pfam" id="PF00300">
    <property type="entry name" value="His_Phos_1"/>
    <property type="match status" value="1"/>
</dbReference>
<evidence type="ECO:0000256" key="1">
    <source>
        <dbReference type="PIRSR" id="PIRSR613078-1"/>
    </source>
</evidence>
<organism evidence="3 4">
    <name type="scientific">Cryobacterium serini</name>
    <dbReference type="NCBI Taxonomy" id="1259201"/>
    <lineage>
        <taxon>Bacteria</taxon>
        <taxon>Bacillati</taxon>
        <taxon>Actinomycetota</taxon>
        <taxon>Actinomycetes</taxon>
        <taxon>Micrococcales</taxon>
        <taxon>Microbacteriaceae</taxon>
        <taxon>Cryobacterium</taxon>
    </lineage>
</organism>
<dbReference type="GO" id="GO:0005737">
    <property type="term" value="C:cytoplasm"/>
    <property type="evidence" value="ECO:0007669"/>
    <property type="project" value="TreeGrafter"/>
</dbReference>
<evidence type="ECO:0000313" key="4">
    <source>
        <dbReference type="Proteomes" id="UP000297626"/>
    </source>
</evidence>
<dbReference type="GO" id="GO:0016791">
    <property type="term" value="F:phosphatase activity"/>
    <property type="evidence" value="ECO:0007669"/>
    <property type="project" value="TreeGrafter"/>
</dbReference>
<keyword evidence="4" id="KW-1185">Reference proteome</keyword>
<dbReference type="EMBL" id="SOHN01000015">
    <property type="protein sequence ID" value="TFD86614.1"/>
    <property type="molecule type" value="Genomic_DNA"/>
</dbReference>
<feature type="active site" description="Proton donor/acceptor" evidence="1">
    <location>
        <position position="82"/>
    </location>
</feature>
<gene>
    <name evidence="3" type="ORF">E3T51_11745</name>
</gene>
<evidence type="ECO:0000313" key="3">
    <source>
        <dbReference type="EMBL" id="TFD86614.1"/>
    </source>
</evidence>
<evidence type="ECO:0000256" key="2">
    <source>
        <dbReference type="PIRSR" id="PIRSR613078-2"/>
    </source>
</evidence>
<reference evidence="3 4" key="1">
    <citation type="submission" date="2019-03" db="EMBL/GenBank/DDBJ databases">
        <title>Genomics of glacier-inhabiting Cryobacterium strains.</title>
        <authorList>
            <person name="Liu Q."/>
            <person name="Xin Y.-H."/>
        </authorList>
    </citation>
    <scope>NUCLEOTIDE SEQUENCE [LARGE SCALE GENOMIC DNA]</scope>
    <source>
        <strain evidence="3 4">Sr54</strain>
    </source>
</reference>
<dbReference type="AlphaFoldDB" id="A0A4R9BKV1"/>
<dbReference type="PANTHER" id="PTHR48100:SF62">
    <property type="entry name" value="GLUCOSYL-3-PHOSPHOGLYCERATE PHOSPHATASE"/>
    <property type="match status" value="1"/>
</dbReference>
<dbReference type="InterPro" id="IPR050275">
    <property type="entry name" value="PGM_Phosphatase"/>
</dbReference>
<dbReference type="SUPFAM" id="SSF53254">
    <property type="entry name" value="Phosphoglycerate mutase-like"/>
    <property type="match status" value="1"/>
</dbReference>
<dbReference type="Proteomes" id="UP000297626">
    <property type="component" value="Unassembled WGS sequence"/>
</dbReference>
<dbReference type="InterPro" id="IPR013078">
    <property type="entry name" value="His_Pase_superF_clade-1"/>
</dbReference>
<dbReference type="SMART" id="SM00855">
    <property type="entry name" value="PGAM"/>
    <property type="match status" value="1"/>
</dbReference>